<evidence type="ECO:0008006" key="9">
    <source>
        <dbReference type="Google" id="ProtNLM"/>
    </source>
</evidence>
<dbReference type="GO" id="GO:0005634">
    <property type="term" value="C:nucleus"/>
    <property type="evidence" value="ECO:0007669"/>
    <property type="project" value="UniProtKB-SubCell"/>
</dbReference>
<dbReference type="AlphaFoldDB" id="A0AAD2FBJ7"/>
<evidence type="ECO:0000256" key="2">
    <source>
        <dbReference type="ARBA" id="ARBA00007844"/>
    </source>
</evidence>
<keyword evidence="3" id="KW-0539">Nucleus</keyword>
<dbReference type="InterPro" id="IPR009378">
    <property type="entry name" value="H2_N"/>
</dbReference>
<gene>
    <name evidence="7" type="ORF">CYCCA115_LOCUS116</name>
</gene>
<dbReference type="Pfam" id="PF06278">
    <property type="entry name" value="CNDH2_N"/>
    <property type="match status" value="1"/>
</dbReference>
<dbReference type="Pfam" id="PF16858">
    <property type="entry name" value="CNDH2_C"/>
    <property type="match status" value="1"/>
</dbReference>
<dbReference type="GO" id="GO:0010032">
    <property type="term" value="P:meiotic chromosome condensation"/>
    <property type="evidence" value="ECO:0007669"/>
    <property type="project" value="TreeGrafter"/>
</dbReference>
<dbReference type="GO" id="GO:0051306">
    <property type="term" value="P:mitotic sister chromatid separation"/>
    <property type="evidence" value="ECO:0007669"/>
    <property type="project" value="TreeGrafter"/>
</dbReference>
<dbReference type="PANTHER" id="PTHR14324">
    <property type="entry name" value="CONDENSIN-2 COMPLEX SUBUNIT H2"/>
    <property type="match status" value="1"/>
</dbReference>
<comment type="subcellular location">
    <subcellularLocation>
        <location evidence="1">Nucleus</location>
    </subcellularLocation>
</comment>
<evidence type="ECO:0000256" key="4">
    <source>
        <dbReference type="SAM" id="MobiDB-lite"/>
    </source>
</evidence>
<feature type="region of interest" description="Disordered" evidence="4">
    <location>
        <begin position="324"/>
        <end position="355"/>
    </location>
</feature>
<dbReference type="InterPro" id="IPR031739">
    <property type="entry name" value="Ncaph2"/>
</dbReference>
<feature type="region of interest" description="Disordered" evidence="4">
    <location>
        <begin position="436"/>
        <end position="517"/>
    </location>
</feature>
<feature type="compositionally biased region" description="Polar residues" evidence="4">
    <location>
        <begin position="159"/>
        <end position="174"/>
    </location>
</feature>
<feature type="region of interest" description="Disordered" evidence="4">
    <location>
        <begin position="275"/>
        <end position="305"/>
    </location>
</feature>
<protein>
    <recommendedName>
        <fullName evidence="9">Condensin-2 complex subunit H2</fullName>
    </recommendedName>
</protein>
<feature type="domain" description="Condensin II complex subunit H2 N-terminal" evidence="5">
    <location>
        <begin position="15"/>
        <end position="139"/>
    </location>
</feature>
<dbReference type="InterPro" id="IPR031737">
    <property type="entry name" value="CNDH2_C"/>
</dbReference>
<accession>A0AAD2FBJ7</accession>
<name>A0AAD2FBJ7_9STRA</name>
<proteinExistence type="inferred from homology"/>
<dbReference type="GO" id="GO:0003682">
    <property type="term" value="F:chromatin binding"/>
    <property type="evidence" value="ECO:0007669"/>
    <property type="project" value="TreeGrafter"/>
</dbReference>
<comment type="similarity">
    <text evidence="2">Belongs to the CND2 H2 (condensin-2 subunit 2) family.</text>
</comment>
<sequence length="671" mass="74443">MATLSQNTAIESALATLQPLKDLSRNWDVDIASCLEEYLHDIGAGHLIRHMEEGEDEPHITEENIPNFAHAALILQNSSSVYMRKVDYLHKLVYKALEEFCRNNASINKESSRRKSTDSDVQLFLDFDPHTEFLLLDDVVPEDLTNTEINLKSDDTESRALTSSTPNQSDVSARNRTRLSLGGLSVTRLERSITGGFTSSAQQRALMGTINNGSLRLFNGLCDVGDDGVLLMPGSALPNAVDDSSMPHDSEQTRRSLFGEAATDEAACFAPQQDAEIDDDDHSNDGPGFEMDFGGSEDERDANHGTGETEVGVVALQQQRRQVTFAEPSKTKPRVDPWALLDPHSDGNRKPKPLRRGRTIKLPREVDTLPSECVTGARTRTMPHRRRTRLHEDYSATKSLAAETFRSFLSDDGAPPKIPFNGLVFKEFTYIAKQNAKERSQQRRAERKKQAAELAAQPQDAGEANYESDDDYGDGYDFGGDDDDYDAGDNNGGNTGMASLDDAYDNNQNNHDDDDVSYTGKSFEELCRAHIQAFAKGAEKYALSTKLIDRVDKWQAKLAPILEDEERRSAFDIHMYSKQLIESAEEGLRKERVKRKSDGSTQAVTKNVSFGTVTENCTNSDVCRMFLASLSLANSGNLRIDETAESYSFDLMSNLVELPMETFQAPSLKGV</sequence>
<feature type="compositionally biased region" description="Basic and acidic residues" evidence="4">
    <location>
        <begin position="436"/>
        <end position="451"/>
    </location>
</feature>
<evidence type="ECO:0000256" key="3">
    <source>
        <dbReference type="ARBA" id="ARBA00023242"/>
    </source>
</evidence>
<dbReference type="Proteomes" id="UP001295423">
    <property type="component" value="Unassembled WGS sequence"/>
</dbReference>
<evidence type="ECO:0000259" key="6">
    <source>
        <dbReference type="Pfam" id="PF16858"/>
    </source>
</evidence>
<dbReference type="PANTHER" id="PTHR14324:SF3">
    <property type="entry name" value="CONDENSIN-2 COMPLEX SUBUNIT H2"/>
    <property type="match status" value="1"/>
</dbReference>
<evidence type="ECO:0000313" key="7">
    <source>
        <dbReference type="EMBL" id="CAJ1893205.1"/>
    </source>
</evidence>
<evidence type="ECO:0000256" key="1">
    <source>
        <dbReference type="ARBA" id="ARBA00004123"/>
    </source>
</evidence>
<organism evidence="7 8">
    <name type="scientific">Cylindrotheca closterium</name>
    <dbReference type="NCBI Taxonomy" id="2856"/>
    <lineage>
        <taxon>Eukaryota</taxon>
        <taxon>Sar</taxon>
        <taxon>Stramenopiles</taxon>
        <taxon>Ochrophyta</taxon>
        <taxon>Bacillariophyta</taxon>
        <taxon>Bacillariophyceae</taxon>
        <taxon>Bacillariophycidae</taxon>
        <taxon>Bacillariales</taxon>
        <taxon>Bacillariaceae</taxon>
        <taxon>Cylindrotheca</taxon>
    </lineage>
</organism>
<evidence type="ECO:0000313" key="8">
    <source>
        <dbReference type="Proteomes" id="UP001295423"/>
    </source>
</evidence>
<dbReference type="EMBL" id="CAKOGP040000001">
    <property type="protein sequence ID" value="CAJ1893205.1"/>
    <property type="molecule type" value="Genomic_DNA"/>
</dbReference>
<feature type="compositionally biased region" description="Acidic residues" evidence="4">
    <location>
        <begin position="466"/>
        <end position="487"/>
    </location>
</feature>
<reference evidence="7" key="1">
    <citation type="submission" date="2023-08" db="EMBL/GenBank/DDBJ databases">
        <authorList>
            <person name="Audoor S."/>
            <person name="Bilcke G."/>
        </authorList>
    </citation>
    <scope>NUCLEOTIDE SEQUENCE</scope>
</reference>
<feature type="domain" description="Condensin-2 complex subunit H2 C-terminal" evidence="6">
    <location>
        <begin position="522"/>
        <end position="648"/>
    </location>
</feature>
<feature type="region of interest" description="Disordered" evidence="4">
    <location>
        <begin position="155"/>
        <end position="176"/>
    </location>
</feature>
<dbReference type="GO" id="GO:0000796">
    <property type="term" value="C:condensin complex"/>
    <property type="evidence" value="ECO:0007669"/>
    <property type="project" value="TreeGrafter"/>
</dbReference>
<keyword evidence="8" id="KW-1185">Reference proteome</keyword>
<evidence type="ECO:0000259" key="5">
    <source>
        <dbReference type="Pfam" id="PF06278"/>
    </source>
</evidence>
<comment type="caution">
    <text evidence="7">The sequence shown here is derived from an EMBL/GenBank/DDBJ whole genome shotgun (WGS) entry which is preliminary data.</text>
</comment>